<organism evidence="5 6">
    <name type="scientific">Ruminococcus gauvreauii</name>
    <dbReference type="NCBI Taxonomy" id="438033"/>
    <lineage>
        <taxon>Bacteria</taxon>
        <taxon>Bacillati</taxon>
        <taxon>Bacillota</taxon>
        <taxon>Clostridia</taxon>
        <taxon>Eubacteriales</taxon>
        <taxon>Oscillospiraceae</taxon>
        <taxon>Ruminococcus</taxon>
    </lineage>
</organism>
<dbReference type="Gene3D" id="3.90.550.10">
    <property type="entry name" value="Spore Coat Polysaccharide Biosynthesis Protein SpsA, Chain A"/>
    <property type="match status" value="1"/>
</dbReference>
<dbReference type="Pfam" id="PF07388">
    <property type="entry name" value="A-2_8-polyST"/>
    <property type="match status" value="1"/>
</dbReference>
<dbReference type="InterPro" id="IPR050834">
    <property type="entry name" value="Glycosyltransf_2"/>
</dbReference>
<dbReference type="Proteomes" id="UP001060164">
    <property type="component" value="Chromosome"/>
</dbReference>
<evidence type="ECO:0000256" key="1">
    <source>
        <dbReference type="ARBA" id="ARBA00006739"/>
    </source>
</evidence>
<dbReference type="PANTHER" id="PTHR43685">
    <property type="entry name" value="GLYCOSYLTRANSFERASE"/>
    <property type="match status" value="1"/>
</dbReference>
<keyword evidence="3" id="KW-0808">Transferase</keyword>
<reference evidence="5" key="1">
    <citation type="journal article" date="2022" name="Cell">
        <title>Design, construction, and in vivo augmentation of a complex gut microbiome.</title>
        <authorList>
            <person name="Cheng A.G."/>
            <person name="Ho P.Y."/>
            <person name="Aranda-Diaz A."/>
            <person name="Jain S."/>
            <person name="Yu F.B."/>
            <person name="Meng X."/>
            <person name="Wang M."/>
            <person name="Iakiviak M."/>
            <person name="Nagashima K."/>
            <person name="Zhao A."/>
            <person name="Murugkar P."/>
            <person name="Patil A."/>
            <person name="Atabakhsh K."/>
            <person name="Weakley A."/>
            <person name="Yan J."/>
            <person name="Brumbaugh A.R."/>
            <person name="Higginbottom S."/>
            <person name="Dimas A."/>
            <person name="Shiver A.L."/>
            <person name="Deutschbauer A."/>
            <person name="Neff N."/>
            <person name="Sonnenburg J.L."/>
            <person name="Huang K.C."/>
            <person name="Fischbach M.A."/>
        </authorList>
    </citation>
    <scope>NUCLEOTIDE SEQUENCE</scope>
    <source>
        <strain evidence="5">DSM 19829</strain>
    </source>
</reference>
<proteinExistence type="inferred from homology"/>
<dbReference type="InterPro" id="IPR010866">
    <property type="entry name" value="A-2_8-polyST"/>
</dbReference>
<dbReference type="InterPro" id="IPR001173">
    <property type="entry name" value="Glyco_trans_2-like"/>
</dbReference>
<keyword evidence="6" id="KW-1185">Reference proteome</keyword>
<evidence type="ECO:0000256" key="2">
    <source>
        <dbReference type="ARBA" id="ARBA00022676"/>
    </source>
</evidence>
<accession>A0ABY5VGK8</accession>
<gene>
    <name evidence="5" type="ORF">NQ502_16925</name>
</gene>
<protein>
    <submittedName>
        <fullName evidence="5">Glycosyltransferase family 52</fullName>
    </submittedName>
</protein>
<name>A0ABY5VGK8_9FIRM</name>
<dbReference type="RefSeq" id="WP_148511982.1">
    <property type="nucleotide sequence ID" value="NZ_CABLBR010000043.1"/>
</dbReference>
<dbReference type="EMBL" id="CP102290">
    <property type="protein sequence ID" value="UWP59030.1"/>
    <property type="molecule type" value="Genomic_DNA"/>
</dbReference>
<feature type="domain" description="Glycosyltransferase 2-like" evidence="4">
    <location>
        <begin position="8"/>
        <end position="164"/>
    </location>
</feature>
<evidence type="ECO:0000256" key="3">
    <source>
        <dbReference type="ARBA" id="ARBA00022679"/>
    </source>
</evidence>
<dbReference type="Pfam" id="PF00535">
    <property type="entry name" value="Glycos_transf_2"/>
    <property type="match status" value="1"/>
</dbReference>
<sequence>MMVYENYSVLMSVYIKEKPEYLKRSIESILNQTICTNDFVIVKDGPITAVLDKVLEEYASKYDFIHICGYEKNRGLGFALNYGLKRCINELVARMDSDDISLPERCEKEVNLFNENQKLEIVGTNIYEFSDDENNITGLKKMPASQEDINKYARRRNPFNHPTVMYKRSSVLKYGVYQEGQRGEDIALFTKMVFEGCVCANIDEPLLKYRAAADQFDRRTSKTDSDAVIRVIKNNYKIGYIGLADYLYVAAVQIAGRFFPKSIGKTIYKKLYRTSISVKEDNKTADLFVVNTPYHLIIACSLWKKGDVLVCVGDFKISNVLQNLINETFAHRTFRTYNFYYYRQNAINLVGFRKNVHCLKTELDQYSFLSIYTFNDVDPVTQWILKNTSNKNGVSLIEEGIGLYRNTTKRYETLFKIAGKILFGGTFENVRRIGESSCVKTIMCSSPEKLSDIQKTKTINLMPSIDYNKITKTIGIELICGTDWFIGQPLVEDGVMSEKEYLNGIQQLISISQKKGREIVIKPHPREKIEKYCNLGLRVINNFEIPIELLIDTTNQTIVYTYYSSAVLNLCRLPNINGIVLYKAFNLEESIPDYVFEQRKICLVTDIAKL</sequence>
<dbReference type="PANTHER" id="PTHR43685:SF5">
    <property type="entry name" value="GLYCOSYLTRANSFERASE EPSE-RELATED"/>
    <property type="match status" value="1"/>
</dbReference>
<dbReference type="SUPFAM" id="SSF53448">
    <property type="entry name" value="Nucleotide-diphospho-sugar transferases"/>
    <property type="match status" value="1"/>
</dbReference>
<dbReference type="InterPro" id="IPR029044">
    <property type="entry name" value="Nucleotide-diphossugar_trans"/>
</dbReference>
<evidence type="ECO:0000313" key="5">
    <source>
        <dbReference type="EMBL" id="UWP59030.1"/>
    </source>
</evidence>
<evidence type="ECO:0000259" key="4">
    <source>
        <dbReference type="Pfam" id="PF00535"/>
    </source>
</evidence>
<evidence type="ECO:0000313" key="6">
    <source>
        <dbReference type="Proteomes" id="UP001060164"/>
    </source>
</evidence>
<keyword evidence="2" id="KW-0328">Glycosyltransferase</keyword>
<comment type="similarity">
    <text evidence="1">Belongs to the glycosyltransferase 2 family.</text>
</comment>